<evidence type="ECO:0000313" key="3">
    <source>
        <dbReference type="EMBL" id="KAH7240013.1"/>
    </source>
</evidence>
<keyword evidence="1" id="KW-0539">Nucleus</keyword>
<evidence type="ECO:0000256" key="2">
    <source>
        <dbReference type="SAM" id="MobiDB-lite"/>
    </source>
</evidence>
<dbReference type="Proteomes" id="UP000720189">
    <property type="component" value="Unassembled WGS sequence"/>
</dbReference>
<keyword evidence="4" id="KW-1185">Reference proteome</keyword>
<sequence length="800" mass="89376">MNSGAVDHITPLSGAPSSPGVQAQPDNFLALPSCRSIVENSDAEVQFEPSGTETLNAANQEVSPTSVDHPVIMANEQDVSISSLAYFSNSKLIALSRRIGNTQVADLLAKIEAVVKSTTGSPVGVIPYPSDLEKETRSISLSQQSRLDYIESYFDKVHPLYPFLDRACFENRARSSRVEDILSVDAAWCALYHAVLALGSLYHECGSFNAFSGTAWDIFRISLALFPRIIFGQRSLVTVQAMAAMTIFGTTYAALPIEGILITEAARIVSYFQMNKAEACQANSEFQRTFWIIPSHDISCPIPQTNLPFLSGFNWLQCKSTHAQMACDIYQRLFSVKARSLCQESRQLEASRCLEELETWKLSVPENLRPGLRLRSHRLGQPQAVYLAVQIHFSYYNVRIALERVCILAWAQDLQEQMRYKLLLTESARSTIDLVHLIDLEPFVLPWVQYNVPQAALFVLFDFIIEHPCHDETRKNLSYMQIATSYFMRLQYATGNKVFGTIPTQFLQIATKFVEDADISNITHPGASGNPQRSELWQSRDSGIGTSEFEESMGFQFPIHNGFEFQDTDFWLTESGVLSFLESNRDFGLPNPISEVETSVKMASSDLKSSPLVSVTLQSVVLAATSNLLAQVLMAYRLNEPVAVDWMPVSQFIVWTAVSTPPNYLWQDYLEKKFPGYNSRQKDGSGKHGEAANDTLNVFNTLVKTILDQTVGAVVNTFLLCAFINFMKSVVVGSVSSGWEINYARVDWLFILNKAQEDFYPLLVAGWKLWPAFAEVVQTLVYPKAQATRSTGRLPSPAQP</sequence>
<dbReference type="EMBL" id="JAGMUX010000014">
    <property type="protein sequence ID" value="KAH7240013.1"/>
    <property type="molecule type" value="Genomic_DNA"/>
</dbReference>
<dbReference type="CDD" id="cd12148">
    <property type="entry name" value="fungal_TF_MHR"/>
    <property type="match status" value="1"/>
</dbReference>
<dbReference type="PANTHER" id="PTHR46910">
    <property type="entry name" value="TRANSCRIPTION FACTOR PDR1"/>
    <property type="match status" value="1"/>
</dbReference>
<comment type="caution">
    <text evidence="3">The sequence shown here is derived from an EMBL/GenBank/DDBJ whole genome shotgun (WGS) entry which is preliminary data.</text>
</comment>
<dbReference type="PANTHER" id="PTHR46910:SF25">
    <property type="entry name" value="ABC-TRANSPORTER-REGULATING TRANSCRIPTION FACTOR"/>
    <property type="match status" value="1"/>
</dbReference>
<evidence type="ECO:0008006" key="5">
    <source>
        <dbReference type="Google" id="ProtNLM"/>
    </source>
</evidence>
<organism evidence="3 4">
    <name type="scientific">Fusarium redolens</name>
    <dbReference type="NCBI Taxonomy" id="48865"/>
    <lineage>
        <taxon>Eukaryota</taxon>
        <taxon>Fungi</taxon>
        <taxon>Dikarya</taxon>
        <taxon>Ascomycota</taxon>
        <taxon>Pezizomycotina</taxon>
        <taxon>Sordariomycetes</taxon>
        <taxon>Hypocreomycetidae</taxon>
        <taxon>Hypocreales</taxon>
        <taxon>Nectriaceae</taxon>
        <taxon>Fusarium</taxon>
        <taxon>Fusarium redolens species complex</taxon>
    </lineage>
</organism>
<evidence type="ECO:0000256" key="1">
    <source>
        <dbReference type="ARBA" id="ARBA00023242"/>
    </source>
</evidence>
<protein>
    <recommendedName>
        <fullName evidence="5">Transcription factor domain-containing protein</fullName>
    </recommendedName>
</protein>
<dbReference type="RefSeq" id="XP_046045807.1">
    <property type="nucleotide sequence ID" value="XM_046195972.1"/>
</dbReference>
<dbReference type="AlphaFoldDB" id="A0A9P9JWX2"/>
<proteinExistence type="predicted"/>
<reference evidence="3" key="1">
    <citation type="journal article" date="2021" name="Nat. Commun.">
        <title>Genetic determinants of endophytism in the Arabidopsis root mycobiome.</title>
        <authorList>
            <person name="Mesny F."/>
            <person name="Miyauchi S."/>
            <person name="Thiergart T."/>
            <person name="Pickel B."/>
            <person name="Atanasova L."/>
            <person name="Karlsson M."/>
            <person name="Huettel B."/>
            <person name="Barry K.W."/>
            <person name="Haridas S."/>
            <person name="Chen C."/>
            <person name="Bauer D."/>
            <person name="Andreopoulos W."/>
            <person name="Pangilinan J."/>
            <person name="LaButti K."/>
            <person name="Riley R."/>
            <person name="Lipzen A."/>
            <person name="Clum A."/>
            <person name="Drula E."/>
            <person name="Henrissat B."/>
            <person name="Kohler A."/>
            <person name="Grigoriev I.V."/>
            <person name="Martin F.M."/>
            <person name="Hacquard S."/>
        </authorList>
    </citation>
    <scope>NUCLEOTIDE SEQUENCE</scope>
    <source>
        <strain evidence="3">MPI-CAGE-AT-0023</strain>
    </source>
</reference>
<dbReference type="OrthoDB" id="39175at2759"/>
<dbReference type="GO" id="GO:0003700">
    <property type="term" value="F:DNA-binding transcription factor activity"/>
    <property type="evidence" value="ECO:0007669"/>
    <property type="project" value="InterPro"/>
</dbReference>
<evidence type="ECO:0000313" key="4">
    <source>
        <dbReference type="Proteomes" id="UP000720189"/>
    </source>
</evidence>
<feature type="region of interest" description="Disordered" evidence="2">
    <location>
        <begin position="1"/>
        <end position="23"/>
    </location>
</feature>
<dbReference type="InterPro" id="IPR050987">
    <property type="entry name" value="AtrR-like"/>
</dbReference>
<gene>
    <name evidence="3" type="ORF">BKA55DRAFT_596644</name>
</gene>
<name>A0A9P9JWX2_FUSRE</name>
<dbReference type="GeneID" id="70225926"/>
<accession>A0A9P9JWX2</accession>